<dbReference type="Proteomes" id="UP000366872">
    <property type="component" value="Unassembled WGS sequence"/>
</dbReference>
<dbReference type="InterPro" id="IPR050534">
    <property type="entry name" value="Coronavir_polyprotein_1ab"/>
</dbReference>
<dbReference type="GO" id="GO:0009338">
    <property type="term" value="C:exodeoxyribonuclease V complex"/>
    <property type="evidence" value="ECO:0007669"/>
    <property type="project" value="TreeGrafter"/>
</dbReference>
<dbReference type="SMART" id="SM00382">
    <property type="entry name" value="AAA"/>
    <property type="match status" value="1"/>
</dbReference>
<dbReference type="HAMAP" id="MF_01488">
    <property type="entry name" value="RecD2"/>
    <property type="match status" value="1"/>
</dbReference>
<dbReference type="SUPFAM" id="SSF52540">
    <property type="entry name" value="P-loop containing nucleoside triphosphate hydrolases"/>
    <property type="match status" value="2"/>
</dbReference>
<sequence>MDKLDGQIERVVFRNEENGFCVLRVKVRGHKDLVTVTGTVPTVNPGEWMAGDGEWLTDPRHGRQFKAERMRMSKPDTLEGIEKYLASDLVKGIGKEYAKRLVQTFGRDVFDVIEKSSGKLLKVEGIGQQRKDNIKKAWDEQKNVRQIMSFLFSHGISTTRAFRIHKTYGDKAIEFVQRDPYCLARDIRGIGFLIADQIAMKLGIAKDSDLRARAGLEFTLGELTANGHCAYVRNDLLSRTAELLDIDLEIIERALDYSVEAKRLIQRADFQGRDLVYLPKLYFAEIELAKKLQVLQKGKHPCPPVQFDKALAWVQQKAGIELAAAQRNALRTSIESKVMVITGGPGVGKTTLVNSVLMVLKAKKMRVNLCAPTGRAAKRMAETTGMEAKTIHRMLKFNPGTGGFVHNAENPLECDVLIIDESSMIDVVLGSQLMDAVPLHAAVVIVGDADQLPSVGPGRVLQDIIRSKTIPVGHLNEVFRQAASSRIITNAHKINQGKAPEFPEEGETSDCYFVEADDPAKALALVGKMIKQSIPKKFHFNPMDEIQILTPMQKGDLGARNLNVVMQQLLNPHGDEVERFGITYRTGDKVMQTENDYDKDVYNGDIGRIKSIDNDASELVVDFDGRKVVYDFRELDELVLSYAITIHKSQGSEYPCVLIPMHTQHFVLLQRSLIYTALTRAKKLVIVLGTKKALNLAITRAESRDRTTTLAERLKEYA</sequence>
<dbReference type="NCBIfam" id="TIGR01448">
    <property type="entry name" value="recD_rel"/>
    <property type="match status" value="1"/>
</dbReference>
<reference evidence="4 5" key="1">
    <citation type="submission" date="2019-04" db="EMBL/GenBank/DDBJ databases">
        <authorList>
            <person name="Van Vliet M D."/>
        </authorList>
    </citation>
    <scope>NUCLEOTIDE SEQUENCE [LARGE SCALE GENOMIC DNA]</scope>
    <source>
        <strain evidence="4 5">F1</strain>
    </source>
</reference>
<dbReference type="AlphaFoldDB" id="A0A6C2TY16"/>
<dbReference type="Pfam" id="PF14490">
    <property type="entry name" value="HHH_RecD2"/>
    <property type="match status" value="1"/>
</dbReference>
<organism evidence="4 5">
    <name type="scientific">Pontiella desulfatans</name>
    <dbReference type="NCBI Taxonomy" id="2750659"/>
    <lineage>
        <taxon>Bacteria</taxon>
        <taxon>Pseudomonadati</taxon>
        <taxon>Kiritimatiellota</taxon>
        <taxon>Kiritimatiellia</taxon>
        <taxon>Kiritimatiellales</taxon>
        <taxon>Pontiellaceae</taxon>
        <taxon>Pontiella</taxon>
    </lineage>
</organism>
<dbReference type="SUPFAM" id="SSF47781">
    <property type="entry name" value="RuvA domain 2-like"/>
    <property type="match status" value="1"/>
</dbReference>
<keyword evidence="5" id="KW-1185">Reference proteome</keyword>
<dbReference type="GO" id="GO:0006310">
    <property type="term" value="P:DNA recombination"/>
    <property type="evidence" value="ECO:0007669"/>
    <property type="project" value="InterPro"/>
</dbReference>
<dbReference type="Gene3D" id="3.40.50.300">
    <property type="entry name" value="P-loop containing nucleotide triphosphate hydrolases"/>
    <property type="match status" value="2"/>
</dbReference>
<dbReference type="Gene3D" id="1.10.10.2220">
    <property type="match status" value="1"/>
</dbReference>
<dbReference type="InterPro" id="IPR055446">
    <property type="entry name" value="RecD2_N_OB"/>
</dbReference>
<keyword evidence="4" id="KW-0378">Hydrolase</keyword>
<dbReference type="Pfam" id="PF13538">
    <property type="entry name" value="UvrD_C_2"/>
    <property type="match status" value="1"/>
</dbReference>
<dbReference type="InterPro" id="IPR041451">
    <property type="entry name" value="RecD2_SH13"/>
</dbReference>
<protein>
    <submittedName>
        <fullName evidence="4">ATP-dependent RecD-like DNA helicase</fullName>
    </submittedName>
</protein>
<keyword evidence="2" id="KW-0067">ATP-binding</keyword>
<dbReference type="RefSeq" id="WP_136078146.1">
    <property type="nucleotide sequence ID" value="NZ_CAAHFG010000001.1"/>
</dbReference>
<name>A0A6C2TY16_PONDE</name>
<dbReference type="InterPro" id="IPR003593">
    <property type="entry name" value="AAA+_ATPase"/>
</dbReference>
<dbReference type="GO" id="GO:0005524">
    <property type="term" value="F:ATP binding"/>
    <property type="evidence" value="ECO:0007669"/>
    <property type="project" value="UniProtKB-KW"/>
</dbReference>
<dbReference type="CDD" id="cd18809">
    <property type="entry name" value="SF1_C_RecD"/>
    <property type="match status" value="1"/>
</dbReference>
<dbReference type="CDD" id="cd17933">
    <property type="entry name" value="DEXSc_RecD-like"/>
    <property type="match status" value="1"/>
</dbReference>
<dbReference type="Pfam" id="PF13245">
    <property type="entry name" value="AAA_19"/>
    <property type="match status" value="1"/>
</dbReference>
<feature type="domain" description="AAA+ ATPase" evidence="3">
    <location>
        <begin position="335"/>
        <end position="476"/>
    </location>
</feature>
<dbReference type="InterPro" id="IPR027417">
    <property type="entry name" value="P-loop_NTPase"/>
</dbReference>
<dbReference type="Gene3D" id="2.30.30.940">
    <property type="match status" value="1"/>
</dbReference>
<dbReference type="InterPro" id="IPR006345">
    <property type="entry name" value="RecD2"/>
</dbReference>
<dbReference type="EMBL" id="CAAHFG010000001">
    <property type="protein sequence ID" value="VGO12487.1"/>
    <property type="molecule type" value="Genomic_DNA"/>
</dbReference>
<dbReference type="Pfam" id="PF18335">
    <property type="entry name" value="SH3_13"/>
    <property type="match status" value="1"/>
</dbReference>
<gene>
    <name evidence="4" type="primary">recD2_1</name>
    <name evidence="4" type="ORF">PDESU_01040</name>
</gene>
<evidence type="ECO:0000256" key="2">
    <source>
        <dbReference type="ARBA" id="ARBA00022840"/>
    </source>
</evidence>
<proteinExistence type="inferred from homology"/>
<evidence type="ECO:0000259" key="3">
    <source>
        <dbReference type="SMART" id="SM00382"/>
    </source>
</evidence>
<dbReference type="GO" id="GO:0043139">
    <property type="term" value="F:5'-3' DNA helicase activity"/>
    <property type="evidence" value="ECO:0007669"/>
    <property type="project" value="InterPro"/>
</dbReference>
<dbReference type="GO" id="GO:0017116">
    <property type="term" value="F:single-stranded DNA helicase activity"/>
    <property type="evidence" value="ECO:0007669"/>
    <property type="project" value="TreeGrafter"/>
</dbReference>
<keyword evidence="1" id="KW-0547">Nucleotide-binding</keyword>
<dbReference type="PANTHER" id="PTHR43788">
    <property type="entry name" value="DNA2/NAM7 HELICASE FAMILY MEMBER"/>
    <property type="match status" value="1"/>
</dbReference>
<accession>A0A6C2TY16</accession>
<evidence type="ECO:0000313" key="4">
    <source>
        <dbReference type="EMBL" id="VGO12487.1"/>
    </source>
</evidence>
<dbReference type="Gene3D" id="1.10.150.20">
    <property type="entry name" value="5' to 3' exonuclease, C-terminal subdomain"/>
    <property type="match status" value="1"/>
</dbReference>
<dbReference type="GO" id="GO:0003677">
    <property type="term" value="F:DNA binding"/>
    <property type="evidence" value="ECO:0007669"/>
    <property type="project" value="InterPro"/>
</dbReference>
<dbReference type="PANTHER" id="PTHR43788:SF6">
    <property type="entry name" value="DNA HELICASE B"/>
    <property type="match status" value="1"/>
</dbReference>
<keyword evidence="4" id="KW-0347">Helicase</keyword>
<dbReference type="InterPro" id="IPR029493">
    <property type="entry name" value="RecD2-like_HHH"/>
</dbReference>
<dbReference type="InterPro" id="IPR010994">
    <property type="entry name" value="RuvA_2-like"/>
</dbReference>
<evidence type="ECO:0000313" key="5">
    <source>
        <dbReference type="Proteomes" id="UP000366872"/>
    </source>
</evidence>
<dbReference type="InterPro" id="IPR027785">
    <property type="entry name" value="UvrD-like_helicase_C"/>
</dbReference>
<evidence type="ECO:0000256" key="1">
    <source>
        <dbReference type="ARBA" id="ARBA00022741"/>
    </source>
</evidence>
<dbReference type="Pfam" id="PF23139">
    <property type="entry name" value="OB_YrrC"/>
    <property type="match status" value="1"/>
</dbReference>